<keyword evidence="1 6" id="KW-0808">Transferase</keyword>
<proteinExistence type="inferred from homology"/>
<dbReference type="SUPFAM" id="SSF53067">
    <property type="entry name" value="Actin-like ATPase domain"/>
    <property type="match status" value="2"/>
</dbReference>
<dbReference type="HAMAP" id="MF_01445">
    <property type="entry name" value="TsaD"/>
    <property type="match status" value="1"/>
</dbReference>
<dbReference type="PRINTS" id="PR00789">
    <property type="entry name" value="OSIALOPTASE"/>
</dbReference>
<dbReference type="InterPro" id="IPR017861">
    <property type="entry name" value="KAE1/TsaD"/>
</dbReference>
<organism evidence="8 9">
    <name type="scientific">Candidatus Gottesmanbacteria bacterium RIFCSPHIGHO2_01_FULL_40_15</name>
    <dbReference type="NCBI Taxonomy" id="1798376"/>
    <lineage>
        <taxon>Bacteria</taxon>
        <taxon>Candidatus Gottesmaniibacteriota</taxon>
    </lineage>
</organism>
<dbReference type="InterPro" id="IPR043129">
    <property type="entry name" value="ATPase_NBD"/>
</dbReference>
<comment type="cofactor">
    <cofactor evidence="6">
        <name>Fe(2+)</name>
        <dbReference type="ChEBI" id="CHEBI:29033"/>
    </cofactor>
    <text evidence="6">Binds 1 Fe(2+) ion per subunit.</text>
</comment>
<accession>A0A1F5Z6R9</accession>
<keyword evidence="2 6" id="KW-0819">tRNA processing</keyword>
<protein>
    <recommendedName>
        <fullName evidence="6">tRNA N6-adenosine threonylcarbamoyltransferase</fullName>
        <ecNumber evidence="6">2.3.1.234</ecNumber>
    </recommendedName>
    <alternativeName>
        <fullName evidence="6">N6-L-threonylcarbamoyladenine synthase</fullName>
        <shortName evidence="6">t(6)A synthase</shortName>
    </alternativeName>
    <alternativeName>
        <fullName evidence="6">t(6)A37 threonylcarbamoyladenosine biosynthesis protein TsaD</fullName>
    </alternativeName>
    <alternativeName>
        <fullName evidence="6">tRNA threonylcarbamoyladenosine biosynthesis protein TsaD</fullName>
    </alternativeName>
</protein>
<keyword evidence="4 6" id="KW-0012">Acyltransferase</keyword>
<evidence type="ECO:0000256" key="5">
    <source>
        <dbReference type="ARBA" id="ARBA00048117"/>
    </source>
</evidence>
<feature type="domain" description="Gcp-like" evidence="7">
    <location>
        <begin position="23"/>
        <end position="327"/>
    </location>
</feature>
<dbReference type="GO" id="GO:0002949">
    <property type="term" value="P:tRNA threonylcarbamoyladenosine modification"/>
    <property type="evidence" value="ECO:0007669"/>
    <property type="project" value="UniProtKB-UniRule"/>
</dbReference>
<keyword evidence="6" id="KW-0408">Iron</keyword>
<evidence type="ECO:0000256" key="1">
    <source>
        <dbReference type="ARBA" id="ARBA00022679"/>
    </source>
</evidence>
<feature type="binding site" evidence="6">
    <location>
        <position position="121"/>
    </location>
    <ligand>
        <name>Fe cation</name>
        <dbReference type="ChEBI" id="CHEBI:24875"/>
    </ligand>
</feature>
<sequence>MKILAIETSCDETAAAIVEDGRKIISNIVATSAELHAKTGGIIPEIAARQQVLFIIPVIEEATLPLRNEKKGKPDLLNTFKKIDALAVTVGPGLIGSLVVGVEAAKTIAMTTGKPIIPVNHVKAHLYANLLNGTEKPDFPAIGLVVSGGHTELYFWQSINNIKWIGGTIDDAAGEAFDKTARILGLGFPGGPAIAAEAVKIQFDGNPGRIQNIKLPRPMMKEDSLNFSFSGLKTAVKRTVDDLKMKNKFNGKTVSYLSYEIQESITDVLSFKTILAAEKYKVKTIALGGGVAANLRLKEKLTKESGKKIRICVPPPSFCTDNALYIASCAFHYNNPVSWKSIEADPGLSVEV</sequence>
<comment type="caution">
    <text evidence="6">Lacks conserved residue(s) required for the propagation of feature annotation.</text>
</comment>
<reference evidence="8 9" key="1">
    <citation type="journal article" date="2016" name="Nat. Commun.">
        <title>Thousands of microbial genomes shed light on interconnected biogeochemical processes in an aquifer system.</title>
        <authorList>
            <person name="Anantharaman K."/>
            <person name="Brown C.T."/>
            <person name="Hug L.A."/>
            <person name="Sharon I."/>
            <person name="Castelle C.J."/>
            <person name="Probst A.J."/>
            <person name="Thomas B.C."/>
            <person name="Singh A."/>
            <person name="Wilkins M.J."/>
            <person name="Karaoz U."/>
            <person name="Brodie E.L."/>
            <person name="Williams K.H."/>
            <person name="Hubbard S.S."/>
            <person name="Banfield J.F."/>
        </authorList>
    </citation>
    <scope>NUCLEOTIDE SEQUENCE [LARGE SCALE GENOMIC DNA]</scope>
</reference>
<dbReference type="AlphaFoldDB" id="A0A1F5Z6R9"/>
<comment type="function">
    <text evidence="6">Required for the formation of a threonylcarbamoyl group on adenosine at position 37 (t(6)A37) in tRNAs that read codons beginning with adenine. Is involved in the transfer of the threonylcarbamoyl moiety of threonylcarbamoyl-AMP (TC-AMP) to the N6 group of A37, together with TsaE and TsaB. TsaD likely plays a direct catalytic role in this reaction.</text>
</comment>
<dbReference type="Proteomes" id="UP000177354">
    <property type="component" value="Unassembled WGS sequence"/>
</dbReference>
<evidence type="ECO:0000256" key="4">
    <source>
        <dbReference type="ARBA" id="ARBA00023315"/>
    </source>
</evidence>
<dbReference type="Gene3D" id="3.30.420.40">
    <property type="match status" value="2"/>
</dbReference>
<dbReference type="InterPro" id="IPR000905">
    <property type="entry name" value="Gcp-like_dom"/>
</dbReference>
<evidence type="ECO:0000256" key="6">
    <source>
        <dbReference type="HAMAP-Rule" id="MF_01445"/>
    </source>
</evidence>
<feature type="binding site" evidence="6">
    <location>
        <position position="125"/>
    </location>
    <ligand>
        <name>Fe cation</name>
        <dbReference type="ChEBI" id="CHEBI:24875"/>
    </ligand>
</feature>
<evidence type="ECO:0000313" key="9">
    <source>
        <dbReference type="Proteomes" id="UP000177354"/>
    </source>
</evidence>
<dbReference type="GO" id="GO:0061711">
    <property type="term" value="F:tRNA N(6)-L-threonylcarbamoyladenine synthase activity"/>
    <property type="evidence" value="ECO:0007669"/>
    <property type="project" value="UniProtKB-EC"/>
</dbReference>
<name>A0A1F5Z6R9_9BACT</name>
<dbReference type="Pfam" id="PF00814">
    <property type="entry name" value="TsaD"/>
    <property type="match status" value="1"/>
</dbReference>
<keyword evidence="6" id="KW-0963">Cytoplasm</keyword>
<comment type="caution">
    <text evidence="8">The sequence shown here is derived from an EMBL/GenBank/DDBJ whole genome shotgun (WGS) entry which is preliminary data.</text>
</comment>
<keyword evidence="3 6" id="KW-0479">Metal-binding</keyword>
<feature type="binding site" evidence="6">
    <location>
        <position position="321"/>
    </location>
    <ligand>
        <name>Fe cation</name>
        <dbReference type="ChEBI" id="CHEBI:24875"/>
    </ligand>
</feature>
<feature type="binding site" evidence="6">
    <location>
        <position position="191"/>
    </location>
    <ligand>
        <name>substrate</name>
    </ligand>
</feature>
<feature type="binding site" evidence="6">
    <location>
        <position position="294"/>
    </location>
    <ligand>
        <name>substrate</name>
    </ligand>
</feature>
<dbReference type="PANTHER" id="PTHR11735:SF6">
    <property type="entry name" value="TRNA N6-ADENOSINE THREONYLCARBAMOYLTRANSFERASE, MITOCHONDRIAL"/>
    <property type="match status" value="1"/>
</dbReference>
<comment type="subcellular location">
    <subcellularLocation>
        <location evidence="6">Cytoplasm</location>
    </subcellularLocation>
</comment>
<dbReference type="GO" id="GO:0005506">
    <property type="term" value="F:iron ion binding"/>
    <property type="evidence" value="ECO:0007669"/>
    <property type="project" value="UniProtKB-UniRule"/>
</dbReference>
<dbReference type="EMBL" id="MFJF01000005">
    <property type="protein sequence ID" value="OGG08136.1"/>
    <property type="molecule type" value="Genomic_DNA"/>
</dbReference>
<dbReference type="NCBIfam" id="TIGR03723">
    <property type="entry name" value="T6A_TsaD_YgjD"/>
    <property type="match status" value="1"/>
</dbReference>
<gene>
    <name evidence="6" type="primary">tsaD</name>
    <name evidence="8" type="ORF">A2777_01990</name>
</gene>
<dbReference type="GO" id="GO:0005737">
    <property type="term" value="C:cytoplasm"/>
    <property type="evidence" value="ECO:0007669"/>
    <property type="project" value="UniProtKB-SubCell"/>
</dbReference>
<evidence type="ECO:0000256" key="2">
    <source>
        <dbReference type="ARBA" id="ARBA00022694"/>
    </source>
</evidence>
<feature type="binding site" evidence="6">
    <location>
        <position position="178"/>
    </location>
    <ligand>
        <name>substrate</name>
    </ligand>
</feature>
<evidence type="ECO:0000259" key="7">
    <source>
        <dbReference type="Pfam" id="PF00814"/>
    </source>
</evidence>
<feature type="binding site" evidence="6">
    <location>
        <begin position="145"/>
        <end position="149"/>
    </location>
    <ligand>
        <name>substrate</name>
    </ligand>
</feature>
<dbReference type="InterPro" id="IPR022450">
    <property type="entry name" value="TsaD"/>
</dbReference>
<dbReference type="CDD" id="cd24133">
    <property type="entry name" value="ASKHA_NBD_TsaD_bac"/>
    <property type="match status" value="1"/>
</dbReference>
<dbReference type="EC" id="2.3.1.234" evidence="6"/>
<comment type="similarity">
    <text evidence="6">Belongs to the KAE1 / TsaD family.</text>
</comment>
<dbReference type="PANTHER" id="PTHR11735">
    <property type="entry name" value="TRNA N6-ADENOSINE THREONYLCARBAMOYLTRANSFERASE"/>
    <property type="match status" value="1"/>
</dbReference>
<dbReference type="NCBIfam" id="TIGR00329">
    <property type="entry name" value="gcp_kae1"/>
    <property type="match status" value="1"/>
</dbReference>
<evidence type="ECO:0000313" key="8">
    <source>
        <dbReference type="EMBL" id="OGG08136.1"/>
    </source>
</evidence>
<evidence type="ECO:0000256" key="3">
    <source>
        <dbReference type="ARBA" id="ARBA00022723"/>
    </source>
</evidence>
<comment type="catalytic activity">
    <reaction evidence="5 6">
        <text>L-threonylcarbamoyladenylate + adenosine(37) in tRNA = N(6)-L-threonylcarbamoyladenosine(37) in tRNA + AMP + H(+)</text>
        <dbReference type="Rhea" id="RHEA:37059"/>
        <dbReference type="Rhea" id="RHEA-COMP:10162"/>
        <dbReference type="Rhea" id="RHEA-COMP:10163"/>
        <dbReference type="ChEBI" id="CHEBI:15378"/>
        <dbReference type="ChEBI" id="CHEBI:73682"/>
        <dbReference type="ChEBI" id="CHEBI:74411"/>
        <dbReference type="ChEBI" id="CHEBI:74418"/>
        <dbReference type="ChEBI" id="CHEBI:456215"/>
        <dbReference type="EC" id="2.3.1.234"/>
    </reaction>
</comment>